<dbReference type="RefSeq" id="WP_173844106.1">
    <property type="nucleotide sequence ID" value="NZ_JAAIMP010000006.1"/>
</dbReference>
<sequence>MKLKEFDFDYPYEKNEDYIQSLLDDGYEYLQATKKDYEKNHKASRINFRMQTRCITAFVERLVEKVNTPNFWKILINCGSNIEKNENKVVGGVYEVDYELNIEEFMYLSDIEKKMMTLQVLKETVIKVFEELQIDSTDFEKACEQIKNCNYKNEWIWKKKKNKNFIAEIVLVHEVKTAQIFLRIYKNKEYIREFEILSTYPDEFYFSQYLGRIKWVDDKTVAIEQKNGINYLLIDINRGIIKDWSEKE</sequence>
<gene>
    <name evidence="1" type="ORF">G4312_05495</name>
</gene>
<proteinExistence type="predicted"/>
<protein>
    <submittedName>
        <fullName evidence="1">Uncharacterized protein</fullName>
    </submittedName>
</protein>
<organism evidence="1 2">
    <name type="scientific">Agathobacter rectalis</name>
    <dbReference type="NCBI Taxonomy" id="39491"/>
    <lineage>
        <taxon>Bacteria</taxon>
        <taxon>Bacillati</taxon>
        <taxon>Bacillota</taxon>
        <taxon>Clostridia</taxon>
        <taxon>Lachnospirales</taxon>
        <taxon>Lachnospiraceae</taxon>
        <taxon>Agathobacter</taxon>
    </lineage>
</organism>
<dbReference type="AlphaFoldDB" id="A0AAX0BM77"/>
<name>A0AAX0BM77_9FIRM</name>
<dbReference type="EMBL" id="JAAIMP010000006">
    <property type="protein sequence ID" value="NSC76750.1"/>
    <property type="molecule type" value="Genomic_DNA"/>
</dbReference>
<dbReference type="Proteomes" id="UP001193756">
    <property type="component" value="Unassembled WGS sequence"/>
</dbReference>
<evidence type="ECO:0000313" key="1">
    <source>
        <dbReference type="EMBL" id="NSC76750.1"/>
    </source>
</evidence>
<reference evidence="1" key="1">
    <citation type="journal article" date="2020" name="Cell Host Microbe">
        <title>Functional and Genomic Variation between Human-Derived Isolates of Lachnospiraceae Reveals Inter- and Intra-Species Diversity.</title>
        <authorList>
            <person name="Sorbara M.T."/>
            <person name="Littmann E.R."/>
            <person name="Fontana E."/>
            <person name="Moody T.U."/>
            <person name="Kohout C.E."/>
            <person name="Gjonbalaj M."/>
            <person name="Eaton V."/>
            <person name="Seok R."/>
            <person name="Leiner I.M."/>
            <person name="Pamer E.G."/>
        </authorList>
    </citation>
    <scope>NUCLEOTIDE SEQUENCE</scope>
    <source>
        <strain evidence="1">MSK.16.45</strain>
    </source>
</reference>
<comment type="caution">
    <text evidence="1">The sequence shown here is derived from an EMBL/GenBank/DDBJ whole genome shotgun (WGS) entry which is preliminary data.</text>
</comment>
<reference evidence="1" key="2">
    <citation type="submission" date="2020-02" db="EMBL/GenBank/DDBJ databases">
        <authorList>
            <person name="Littmann E."/>
            <person name="Sorbara M."/>
        </authorList>
    </citation>
    <scope>NUCLEOTIDE SEQUENCE</scope>
    <source>
        <strain evidence="1">MSK.16.45</strain>
    </source>
</reference>
<evidence type="ECO:0000313" key="2">
    <source>
        <dbReference type="Proteomes" id="UP001193756"/>
    </source>
</evidence>
<accession>A0AAX0BM77</accession>